<dbReference type="RefSeq" id="WP_128208042.1">
    <property type="nucleotide sequence ID" value="NZ_JBHRSO010000013.1"/>
</dbReference>
<reference evidence="3 4" key="1">
    <citation type="submission" date="2019-01" db="EMBL/GenBank/DDBJ databases">
        <title>Sinorhodobacter populi sp. nov. isolated from the symptomatic bark tissue of Populus euramericana canker.</title>
        <authorList>
            <person name="Xu G."/>
        </authorList>
    </citation>
    <scope>NUCLEOTIDE SEQUENCE [LARGE SCALE GENOMIC DNA]</scope>
    <source>
        <strain evidence="3 4">SK2B-1</strain>
    </source>
</reference>
<dbReference type="AlphaFoldDB" id="A0A443JRD0"/>
<keyword evidence="2" id="KW-1133">Transmembrane helix</keyword>
<dbReference type="EMBL" id="SAUZ01000004">
    <property type="protein sequence ID" value="RWR23058.1"/>
    <property type="molecule type" value="Genomic_DNA"/>
</dbReference>
<reference evidence="3 4" key="2">
    <citation type="submission" date="2019-01" db="EMBL/GenBank/DDBJ databases">
        <authorList>
            <person name="Li Y."/>
        </authorList>
    </citation>
    <scope>NUCLEOTIDE SEQUENCE [LARGE SCALE GENOMIC DNA]</scope>
    <source>
        <strain evidence="3 4">SK2B-1</strain>
    </source>
</reference>
<keyword evidence="2" id="KW-0812">Transmembrane</keyword>
<comment type="caution">
    <text evidence="3">The sequence shown here is derived from an EMBL/GenBank/DDBJ whole genome shotgun (WGS) entry which is preliminary data.</text>
</comment>
<evidence type="ECO:0000313" key="4">
    <source>
        <dbReference type="Proteomes" id="UP000284476"/>
    </source>
</evidence>
<evidence type="ECO:0000256" key="2">
    <source>
        <dbReference type="SAM" id="Phobius"/>
    </source>
</evidence>
<keyword evidence="1" id="KW-0175">Coiled coil</keyword>
<dbReference type="Proteomes" id="UP000284476">
    <property type="component" value="Unassembled WGS sequence"/>
</dbReference>
<name>A0A443JRD0_9RHOB</name>
<organism evidence="3 4">
    <name type="scientific">Paenirhodobacter populi</name>
    <dbReference type="NCBI Taxonomy" id="2306993"/>
    <lineage>
        <taxon>Bacteria</taxon>
        <taxon>Pseudomonadati</taxon>
        <taxon>Pseudomonadota</taxon>
        <taxon>Alphaproteobacteria</taxon>
        <taxon>Rhodobacterales</taxon>
        <taxon>Rhodobacter group</taxon>
        <taxon>Paenirhodobacter</taxon>
    </lineage>
</organism>
<feature type="coiled-coil region" evidence="1">
    <location>
        <begin position="2"/>
        <end position="29"/>
    </location>
</feature>
<evidence type="ECO:0008006" key="5">
    <source>
        <dbReference type="Google" id="ProtNLM"/>
    </source>
</evidence>
<feature type="transmembrane region" description="Helical" evidence="2">
    <location>
        <begin position="80"/>
        <end position="101"/>
    </location>
</feature>
<sequence>MADAADDVRADLEKQIAELKKEMSRISKAFSARVSGAAEDADEVIEGGRARARHAVAQVRDQANVAASAMRDNPGTTATVLSTVGLLGLAAGFVLGGLCAADRRR</sequence>
<evidence type="ECO:0000313" key="3">
    <source>
        <dbReference type="EMBL" id="RWR23058.1"/>
    </source>
</evidence>
<accession>A0A443JRD0</accession>
<evidence type="ECO:0000256" key="1">
    <source>
        <dbReference type="SAM" id="Coils"/>
    </source>
</evidence>
<protein>
    <recommendedName>
        <fullName evidence="5">DUF3618 domain-containing protein</fullName>
    </recommendedName>
</protein>
<gene>
    <name evidence="3" type="ORF">D2T30_05385</name>
</gene>
<keyword evidence="2" id="KW-0472">Membrane</keyword>
<proteinExistence type="predicted"/>